<keyword evidence="2" id="KW-1185">Reference proteome</keyword>
<dbReference type="Gene3D" id="3.20.20.140">
    <property type="entry name" value="Metal-dependent hydrolases"/>
    <property type="match status" value="1"/>
</dbReference>
<dbReference type="InterPro" id="IPR032466">
    <property type="entry name" value="Metal_Hydrolase"/>
</dbReference>
<proteinExistence type="predicted"/>
<dbReference type="InterPro" id="IPR008257">
    <property type="entry name" value="Pept_M19"/>
</dbReference>
<name>A0A1I4DZ62_9EURY</name>
<dbReference type="EMBL" id="FOTC01000002">
    <property type="protein sequence ID" value="SFK98239.1"/>
    <property type="molecule type" value="Genomic_DNA"/>
</dbReference>
<dbReference type="Proteomes" id="UP000199607">
    <property type="component" value="Unassembled WGS sequence"/>
</dbReference>
<dbReference type="InterPro" id="IPR000180">
    <property type="entry name" value="Dipep_AS"/>
</dbReference>
<dbReference type="CDD" id="cd01301">
    <property type="entry name" value="rDP_like"/>
    <property type="match status" value="1"/>
</dbReference>
<sequence length="350" mass="37679">MSRSAPLVFDGHNDTLLDLLNARSGNRSFLEASARGHLDLPRALAAGFGGGFFAMFTPNEDELDLRETDDGYEVPHPPTVRTDYAAEVSEELLALLSSLEADADGAIRVVRTAAELRDCFREGTLVALPHLEGAEAVRPDLSNLTELYDAGIRSIGLVWSRENAFGYGVPFRYPSSPDVGPGLTDAGRALVGACNDLGIVVDCAHLNERGFWDVAEISTDPLVVTHTAAHALCPSSRNLTDEQLDAVAESGGVVGITFGVSDLRPDGEFDDDVPLSTLVDHVEYVADRLGVDHVAFGSDFDGTTIPDTLGDVRGVPDLFEELRTRGFDDDELARIAHGNWFRVLDETLAV</sequence>
<dbReference type="RefSeq" id="WP_089868521.1">
    <property type="nucleotide sequence ID" value="NZ_FOTC01000002.1"/>
</dbReference>
<reference evidence="2" key="1">
    <citation type="submission" date="2016-10" db="EMBL/GenBank/DDBJ databases">
        <authorList>
            <person name="Varghese N."/>
            <person name="Submissions S."/>
        </authorList>
    </citation>
    <scope>NUCLEOTIDE SEQUENCE [LARGE SCALE GENOMIC DNA]</scope>
    <source>
        <strain evidence="2">CGMCC 1.7738</strain>
    </source>
</reference>
<dbReference type="AlphaFoldDB" id="A0A1I4DZ62"/>
<dbReference type="GO" id="GO:0006508">
    <property type="term" value="P:proteolysis"/>
    <property type="evidence" value="ECO:0007669"/>
    <property type="project" value="InterPro"/>
</dbReference>
<dbReference type="PANTHER" id="PTHR10443:SF12">
    <property type="entry name" value="DIPEPTIDASE"/>
    <property type="match status" value="1"/>
</dbReference>
<dbReference type="Pfam" id="PF01244">
    <property type="entry name" value="Peptidase_M19"/>
    <property type="match status" value="1"/>
</dbReference>
<gene>
    <name evidence="1" type="ORF">SAMN04487950_1740</name>
</gene>
<evidence type="ECO:0000313" key="2">
    <source>
        <dbReference type="Proteomes" id="UP000199607"/>
    </source>
</evidence>
<dbReference type="PROSITE" id="PS00869">
    <property type="entry name" value="RENAL_DIPEPTIDASE_1"/>
    <property type="match status" value="1"/>
</dbReference>
<accession>A0A1I4DZ62</accession>
<protein>
    <submittedName>
        <fullName evidence="1">Membrane dipeptidase</fullName>
    </submittedName>
</protein>
<dbReference type="PANTHER" id="PTHR10443">
    <property type="entry name" value="MICROSOMAL DIPEPTIDASE"/>
    <property type="match status" value="1"/>
</dbReference>
<dbReference type="STRING" id="553466.SAMN04487950_1740"/>
<dbReference type="GO" id="GO:0070573">
    <property type="term" value="F:metallodipeptidase activity"/>
    <property type="evidence" value="ECO:0007669"/>
    <property type="project" value="InterPro"/>
</dbReference>
<dbReference type="SUPFAM" id="SSF51556">
    <property type="entry name" value="Metallo-dependent hydrolases"/>
    <property type="match status" value="1"/>
</dbReference>
<organism evidence="1 2">
    <name type="scientific">Halogranum rubrum</name>
    <dbReference type="NCBI Taxonomy" id="553466"/>
    <lineage>
        <taxon>Archaea</taxon>
        <taxon>Methanobacteriati</taxon>
        <taxon>Methanobacteriota</taxon>
        <taxon>Stenosarchaea group</taxon>
        <taxon>Halobacteria</taxon>
        <taxon>Halobacteriales</taxon>
        <taxon>Haloferacaceae</taxon>
    </lineage>
</organism>
<dbReference type="PROSITE" id="PS51365">
    <property type="entry name" value="RENAL_DIPEPTIDASE_2"/>
    <property type="match status" value="1"/>
</dbReference>
<evidence type="ECO:0000313" key="1">
    <source>
        <dbReference type="EMBL" id="SFK98239.1"/>
    </source>
</evidence>